<evidence type="ECO:0000256" key="1">
    <source>
        <dbReference type="SAM" id="SignalP"/>
    </source>
</evidence>
<evidence type="ECO:0000313" key="2">
    <source>
        <dbReference type="EMBL" id="MBC2906479.1"/>
    </source>
</evidence>
<comment type="caution">
    <text evidence="2">The sequence shown here is derived from an EMBL/GenBank/DDBJ whole genome shotgun (WGS) entry which is preliminary data.</text>
</comment>
<dbReference type="EMBL" id="JACMSF010000052">
    <property type="protein sequence ID" value="MBC2906479.1"/>
    <property type="molecule type" value="Genomic_DNA"/>
</dbReference>
<feature type="chain" id="PRO_5039651909" description="Secreted protein" evidence="1">
    <location>
        <begin position="28"/>
        <end position="388"/>
    </location>
</feature>
<evidence type="ECO:0008006" key="4">
    <source>
        <dbReference type="Google" id="ProtNLM"/>
    </source>
</evidence>
<keyword evidence="3" id="KW-1185">Reference proteome</keyword>
<organism evidence="2 3">
    <name type="scientific">Streptomyces cupreus</name>
    <dbReference type="NCBI Taxonomy" id="2759956"/>
    <lineage>
        <taxon>Bacteria</taxon>
        <taxon>Bacillati</taxon>
        <taxon>Actinomycetota</taxon>
        <taxon>Actinomycetes</taxon>
        <taxon>Kitasatosporales</taxon>
        <taxon>Streptomycetaceae</taxon>
        <taxon>Streptomyces</taxon>
    </lineage>
</organism>
<gene>
    <name evidence="2" type="ORF">H4N64_34080</name>
</gene>
<name>A0A7X1J968_9ACTN</name>
<keyword evidence="1" id="KW-0732">Signal</keyword>
<evidence type="ECO:0000313" key="3">
    <source>
        <dbReference type="Proteomes" id="UP000584670"/>
    </source>
</evidence>
<protein>
    <recommendedName>
        <fullName evidence="4">Secreted protein</fullName>
    </recommendedName>
</protein>
<proteinExistence type="predicted"/>
<dbReference type="AlphaFoldDB" id="A0A7X1J968"/>
<reference evidence="2 3" key="1">
    <citation type="submission" date="2020-08" db="EMBL/GenBank/DDBJ databases">
        <title>Streptomyces sp. PSKA01 genome sequencing and assembly.</title>
        <authorList>
            <person name="Mandal S."/>
            <person name="Maiti P.K."/>
            <person name="Das P."/>
        </authorList>
    </citation>
    <scope>NUCLEOTIDE SEQUENCE [LARGE SCALE GENOMIC DNA]</scope>
    <source>
        <strain evidence="2 3">PSKA01</strain>
    </source>
</reference>
<sequence>MTQHRGRHRRRKRGRALRGVLAGTALALTAAATMISASQATVDHDPGALKPLTSRAELNTLSLREDLVPGQALDRLSSELGRPVGVGAALDDADGTLSDPADCLATEREALPVSPAATRAYCWDPADTRGLRSGAVTTSGDADDDGRWGEHRVVLSAWSDDRLSRVAFVDADDLDRLRYTWVRLTVPTDEGRAWRPLRSAVSGMVWYQDKLLVTARDGLYVYDMHRVQRASGADGSRFALPAVGVYRSAGQAPVGLSLDRSTSPDSLVASGGDRLWRYAFSTDPGRTGLLATGNASEAYATEAEDLGGVLSYRSRWYLTQTAEEERGTLWRQDRSGAEATRCGSDETRRCWSGRTPSLSYWEETGEVWSQSGRTLFSLPLNTIDRSLG</sequence>
<accession>A0A7X1J968</accession>
<dbReference type="Proteomes" id="UP000584670">
    <property type="component" value="Unassembled WGS sequence"/>
</dbReference>
<feature type="signal peptide" evidence="1">
    <location>
        <begin position="1"/>
        <end position="27"/>
    </location>
</feature>
<dbReference type="RefSeq" id="WP_186286401.1">
    <property type="nucleotide sequence ID" value="NZ_JACMSF010000052.1"/>
</dbReference>